<dbReference type="Proteomes" id="UP000472260">
    <property type="component" value="Unassembled WGS sequence"/>
</dbReference>
<sequence length="445" mass="51265">MNQSLAVLILAVLLFKGVDSVGLKDEDYEMADKLFTFGAEAFLKYLDNLKGAAEVVVEKNKINKTGTDMQDLWISVKEMIERISAEQRAEGHDQFIVALQEIGMYKGIFKNETVVDLWKYVESRYLPGAPPIYSDPLGFLAHLLSKVYDLMFNTLLLSNFLAFYWDKLLEYTESQPFHDKYLTQWHVCDLVITMTELNSFSLSSWADERFGDFFDNAALEYDRWGNGIFGDERFNQSNWAIMKMATVYPFPIYERLSENGLGMSEVNDFFIDTEDTLTELVGEDILSNLKGALYEIWNIISNEILHVSINKKNQMTSNVEYEDPLRHLRKIKATCFDIWDRVLIEINRNINNDGLEQSARHWDEVKSIFMKELTDSGQLTQKKLDEAQKTFNSVTQMVFDKYVKMIDGLEERISASTETLSKLMLKTFSATNAVLVNTLAFLLSD</sequence>
<feature type="signal peptide" evidence="1">
    <location>
        <begin position="1"/>
        <end position="20"/>
    </location>
</feature>
<dbReference type="Ensembl" id="ENSSANT00000067625.1">
    <property type="protein sequence ID" value="ENSSANP00000063608.1"/>
    <property type="gene ID" value="ENSSANG00000031709.1"/>
</dbReference>
<reference evidence="2" key="1">
    <citation type="submission" date="2025-08" db="UniProtKB">
        <authorList>
            <consortium name="Ensembl"/>
        </authorList>
    </citation>
    <scope>IDENTIFICATION</scope>
</reference>
<proteinExistence type="predicted"/>
<evidence type="ECO:0000313" key="2">
    <source>
        <dbReference type="Ensembl" id="ENSSANP00000063608.1"/>
    </source>
</evidence>
<evidence type="ECO:0000256" key="1">
    <source>
        <dbReference type="SAM" id="SignalP"/>
    </source>
</evidence>
<gene>
    <name evidence="2" type="primary">si:ch211-288g17.4</name>
</gene>
<protein>
    <submittedName>
        <fullName evidence="2">Uncharacterized LOC107693284</fullName>
    </submittedName>
</protein>
<name>A0A671Q0X1_9TELE</name>
<dbReference type="AlphaFoldDB" id="A0A671Q0X1"/>
<reference evidence="2" key="2">
    <citation type="submission" date="2025-09" db="UniProtKB">
        <authorList>
            <consortium name="Ensembl"/>
        </authorList>
    </citation>
    <scope>IDENTIFICATION</scope>
</reference>
<feature type="chain" id="PRO_5025344089" evidence="1">
    <location>
        <begin position="21"/>
        <end position="445"/>
    </location>
</feature>
<organism evidence="2 3">
    <name type="scientific">Sinocyclocheilus anshuiensis</name>
    <dbReference type="NCBI Taxonomy" id="1608454"/>
    <lineage>
        <taxon>Eukaryota</taxon>
        <taxon>Metazoa</taxon>
        <taxon>Chordata</taxon>
        <taxon>Craniata</taxon>
        <taxon>Vertebrata</taxon>
        <taxon>Euteleostomi</taxon>
        <taxon>Actinopterygii</taxon>
        <taxon>Neopterygii</taxon>
        <taxon>Teleostei</taxon>
        <taxon>Ostariophysi</taxon>
        <taxon>Cypriniformes</taxon>
        <taxon>Cyprinidae</taxon>
        <taxon>Cyprininae</taxon>
        <taxon>Sinocyclocheilus</taxon>
    </lineage>
</organism>
<keyword evidence="1" id="KW-0732">Signal</keyword>
<keyword evidence="3" id="KW-1185">Reference proteome</keyword>
<accession>A0A671Q0X1</accession>
<evidence type="ECO:0000313" key="3">
    <source>
        <dbReference type="Proteomes" id="UP000472260"/>
    </source>
</evidence>